<feature type="domain" description="GGDEF" evidence="6">
    <location>
        <begin position="111"/>
        <end position="242"/>
    </location>
</feature>
<dbReference type="PANTHER" id="PTHR44757">
    <property type="entry name" value="DIGUANYLATE CYCLASE DGCP"/>
    <property type="match status" value="1"/>
</dbReference>
<feature type="coiled-coil region" evidence="3">
    <location>
        <begin position="49"/>
        <end position="106"/>
    </location>
</feature>
<dbReference type="CDD" id="cd01949">
    <property type="entry name" value="GGDEF"/>
    <property type="match status" value="1"/>
</dbReference>
<dbReference type="CDD" id="cd06225">
    <property type="entry name" value="HAMP"/>
    <property type="match status" value="1"/>
</dbReference>
<keyword evidence="8" id="KW-1185">Reference proteome</keyword>
<organism evidence="7 8">
    <name type="scientific">Arthrobacter mobilis</name>
    <dbReference type="NCBI Taxonomy" id="2724944"/>
    <lineage>
        <taxon>Bacteria</taxon>
        <taxon>Bacillati</taxon>
        <taxon>Actinomycetota</taxon>
        <taxon>Actinomycetes</taxon>
        <taxon>Micrococcales</taxon>
        <taxon>Micrococcaceae</taxon>
        <taxon>Arthrobacter</taxon>
    </lineage>
</organism>
<dbReference type="InterPro" id="IPR003660">
    <property type="entry name" value="HAMP_dom"/>
</dbReference>
<dbReference type="GO" id="GO:0016020">
    <property type="term" value="C:membrane"/>
    <property type="evidence" value="ECO:0007669"/>
    <property type="project" value="InterPro"/>
</dbReference>
<dbReference type="RefSeq" id="WP_168484634.1">
    <property type="nucleotide sequence ID" value="NZ_JAAZSQ010000001.1"/>
</dbReference>
<evidence type="ECO:0000259" key="4">
    <source>
        <dbReference type="PROSITE" id="PS50883"/>
    </source>
</evidence>
<dbReference type="InterPro" id="IPR029787">
    <property type="entry name" value="Nucleotide_cyclase"/>
</dbReference>
<sequence>MPAKRGDDRLTQLVDAIARLASGDLSTRIAVSQERDEIDAVSMGINLLAEELQLMYKQLEQRVEERTAMLRRAHQAMSLMAMTDALTGLANRAALAERINEALERTPDGRRTPALLLLDLNSFKQINDSFGHEAGDRVLVAVGQRLREAVREGDTVARLGGDEFAILIPEATVDQALATANRILAVLGRSIQLDEMNVWPQASIGLCVAEPGQTAQELLLEADTAMYEAKKDRRASIKMFQPPMLFSRQLHNQMAAELRDAIAAGEFTLYYQPVVELATGRIRGAEVLVRWNHPERGMVMPDEFIPLAEETGLIIDLGRWIMRTAVLAFARWRTVIPLEDDFRLRVNLSVAELQRIDLVDYVREVLRDSRIDPAQLVLEITETALVTGGDVETYSLLSLKSLGVDIEIDDFGTGYSSISYLRTLPVSMVKVDRSILAGTNGDISRNEFIAAVLQLIRAAGLEAVFEGIETKEQVDRLLAMGCTSGQGYYFSRPVPESELLELLGNSVSLPAPA</sequence>
<dbReference type="Proteomes" id="UP000544090">
    <property type="component" value="Unassembled WGS sequence"/>
</dbReference>
<gene>
    <name evidence="7" type="ORF">HGG74_01920</name>
</gene>
<dbReference type="InterPro" id="IPR001633">
    <property type="entry name" value="EAL_dom"/>
</dbReference>
<name>A0A7X6HBY0_9MICC</name>
<dbReference type="AlphaFoldDB" id="A0A7X6HBY0"/>
<dbReference type="Pfam" id="PF00672">
    <property type="entry name" value="HAMP"/>
    <property type="match status" value="1"/>
</dbReference>
<dbReference type="SMART" id="SM00267">
    <property type="entry name" value="GGDEF"/>
    <property type="match status" value="1"/>
</dbReference>
<dbReference type="Gene3D" id="3.20.20.450">
    <property type="entry name" value="EAL domain"/>
    <property type="match status" value="1"/>
</dbReference>
<dbReference type="SMART" id="SM00304">
    <property type="entry name" value="HAMP"/>
    <property type="match status" value="1"/>
</dbReference>
<dbReference type="Gene3D" id="3.30.70.270">
    <property type="match status" value="1"/>
</dbReference>
<dbReference type="GO" id="GO:0007165">
    <property type="term" value="P:signal transduction"/>
    <property type="evidence" value="ECO:0007669"/>
    <property type="project" value="InterPro"/>
</dbReference>
<keyword evidence="2" id="KW-0472">Membrane</keyword>
<dbReference type="PROSITE" id="PS50887">
    <property type="entry name" value="GGDEF"/>
    <property type="match status" value="1"/>
</dbReference>
<feature type="domain" description="EAL" evidence="4">
    <location>
        <begin position="251"/>
        <end position="507"/>
    </location>
</feature>
<dbReference type="SMART" id="SM00052">
    <property type="entry name" value="EAL"/>
    <property type="match status" value="1"/>
</dbReference>
<feature type="domain" description="HAMP" evidence="5">
    <location>
        <begin position="4"/>
        <end position="57"/>
    </location>
</feature>
<dbReference type="Pfam" id="PF00990">
    <property type="entry name" value="GGDEF"/>
    <property type="match status" value="1"/>
</dbReference>
<dbReference type="InterPro" id="IPR035919">
    <property type="entry name" value="EAL_sf"/>
</dbReference>
<evidence type="ECO:0000313" key="7">
    <source>
        <dbReference type="EMBL" id="NKX53313.1"/>
    </source>
</evidence>
<evidence type="ECO:0000259" key="5">
    <source>
        <dbReference type="PROSITE" id="PS50885"/>
    </source>
</evidence>
<comment type="caution">
    <text evidence="7">The sequence shown here is derived from an EMBL/GenBank/DDBJ whole genome shotgun (WGS) entry which is preliminary data.</text>
</comment>
<accession>A0A7X6HBY0</accession>
<dbReference type="InterPro" id="IPR052155">
    <property type="entry name" value="Biofilm_reg_signaling"/>
</dbReference>
<keyword evidence="3" id="KW-0175">Coiled coil</keyword>
<dbReference type="SUPFAM" id="SSF55073">
    <property type="entry name" value="Nucleotide cyclase"/>
    <property type="match status" value="1"/>
</dbReference>
<evidence type="ECO:0000256" key="1">
    <source>
        <dbReference type="ARBA" id="ARBA00022692"/>
    </source>
</evidence>
<evidence type="ECO:0000256" key="2">
    <source>
        <dbReference type="ARBA" id="ARBA00022989"/>
    </source>
</evidence>
<dbReference type="CDD" id="cd01948">
    <property type="entry name" value="EAL"/>
    <property type="match status" value="1"/>
</dbReference>
<dbReference type="PANTHER" id="PTHR44757:SF2">
    <property type="entry name" value="BIOFILM ARCHITECTURE MAINTENANCE PROTEIN MBAA"/>
    <property type="match status" value="1"/>
</dbReference>
<evidence type="ECO:0000256" key="3">
    <source>
        <dbReference type="SAM" id="Coils"/>
    </source>
</evidence>
<reference evidence="7 8" key="1">
    <citation type="submission" date="2020-04" db="EMBL/GenBank/DDBJ databases">
        <title>Arthrobacter sp. nov.</title>
        <authorList>
            <person name="Liu S."/>
        </authorList>
    </citation>
    <scope>NUCLEOTIDE SEQUENCE [LARGE SCALE GENOMIC DNA]</scope>
    <source>
        <strain evidence="7 8">E918</strain>
    </source>
</reference>
<dbReference type="PROSITE" id="PS50883">
    <property type="entry name" value="EAL"/>
    <property type="match status" value="1"/>
</dbReference>
<keyword evidence="2" id="KW-1133">Transmembrane helix</keyword>
<dbReference type="EMBL" id="JAAZSQ010000001">
    <property type="protein sequence ID" value="NKX53313.1"/>
    <property type="molecule type" value="Genomic_DNA"/>
</dbReference>
<protein>
    <submittedName>
        <fullName evidence="7">EAL domain-containing protein</fullName>
    </submittedName>
</protein>
<dbReference type="Gene3D" id="6.10.340.10">
    <property type="match status" value="1"/>
</dbReference>
<dbReference type="PROSITE" id="PS50885">
    <property type="entry name" value="HAMP"/>
    <property type="match status" value="1"/>
</dbReference>
<evidence type="ECO:0000313" key="8">
    <source>
        <dbReference type="Proteomes" id="UP000544090"/>
    </source>
</evidence>
<dbReference type="FunFam" id="3.30.70.270:FF:000001">
    <property type="entry name" value="Diguanylate cyclase domain protein"/>
    <property type="match status" value="1"/>
</dbReference>
<dbReference type="Pfam" id="PF00563">
    <property type="entry name" value="EAL"/>
    <property type="match status" value="1"/>
</dbReference>
<dbReference type="NCBIfam" id="TIGR00254">
    <property type="entry name" value="GGDEF"/>
    <property type="match status" value="1"/>
</dbReference>
<dbReference type="InterPro" id="IPR043128">
    <property type="entry name" value="Rev_trsase/Diguanyl_cyclase"/>
</dbReference>
<dbReference type="SUPFAM" id="SSF141868">
    <property type="entry name" value="EAL domain-like"/>
    <property type="match status" value="1"/>
</dbReference>
<dbReference type="SUPFAM" id="SSF158472">
    <property type="entry name" value="HAMP domain-like"/>
    <property type="match status" value="1"/>
</dbReference>
<proteinExistence type="predicted"/>
<keyword evidence="1" id="KW-0812">Transmembrane</keyword>
<dbReference type="InterPro" id="IPR000160">
    <property type="entry name" value="GGDEF_dom"/>
</dbReference>
<evidence type="ECO:0000259" key="6">
    <source>
        <dbReference type="PROSITE" id="PS50887"/>
    </source>
</evidence>